<sequence length="157" mass="17726">MKNLILIGGTERSDKVTVSKLLMQQLNNAVILDGDWCGQTNLPFTNNNSQKMVMDNIIFLLNSFIKNSELKNIIFYWKLDQQKIIDEILAGLDLKDVKVTPVSIIPSLQNFTNENKNDDEFQNSIANLLKYQLLSTIKYDNSAKSAATIASEIISQL</sequence>
<dbReference type="EMBL" id="PPWZ01000001">
    <property type="protein sequence ID" value="POH37996.1"/>
    <property type="molecule type" value="Genomic_DNA"/>
</dbReference>
<protein>
    <recommendedName>
        <fullName evidence="2">Shikimate kinase</fullName>
    </recommendedName>
</protein>
<comment type="caution">
    <text evidence="1">The sequence shown here is derived from an EMBL/GenBank/DDBJ whole genome shotgun (WGS) entry which is preliminary data.</text>
</comment>
<name>A0A2P4R9X4_9LACO</name>
<dbReference type="AlphaFoldDB" id="A0A2P4R9X4"/>
<dbReference type="Gene3D" id="3.40.50.300">
    <property type="entry name" value="P-loop containing nucleotide triphosphate hydrolases"/>
    <property type="match status" value="1"/>
</dbReference>
<proteinExistence type="predicted"/>
<gene>
    <name evidence="1" type="ORF">C2R26_00100</name>
</gene>
<dbReference type="InterPro" id="IPR027417">
    <property type="entry name" value="P-loop_NTPase"/>
</dbReference>
<accession>A0A2P4R9X4</accession>
<reference evidence="1" key="1">
    <citation type="submission" date="2018-01" db="EMBL/GenBank/DDBJ databases">
        <title>Genome sequnecing of Lactobacillus formosensis KACC 18721.</title>
        <authorList>
            <person name="Kim S.-J."/>
            <person name="Heo J."/>
        </authorList>
    </citation>
    <scope>NUCLEOTIDE SEQUENCE</scope>
    <source>
        <strain evidence="1">KACC 18721</strain>
    </source>
</reference>
<evidence type="ECO:0000313" key="1">
    <source>
        <dbReference type="EMBL" id="POH37996.1"/>
    </source>
</evidence>
<organism evidence="1">
    <name type="scientific">Companilactobacillus formosensis</name>
    <dbReference type="NCBI Taxonomy" id="1617889"/>
    <lineage>
        <taxon>Bacteria</taxon>
        <taxon>Bacillati</taxon>
        <taxon>Bacillota</taxon>
        <taxon>Bacilli</taxon>
        <taxon>Lactobacillales</taxon>
        <taxon>Lactobacillaceae</taxon>
        <taxon>Companilactobacillus</taxon>
    </lineage>
</organism>
<evidence type="ECO:0008006" key="2">
    <source>
        <dbReference type="Google" id="ProtNLM"/>
    </source>
</evidence>